<dbReference type="UniPathway" id="UPA00286"/>
<dbReference type="InterPro" id="IPR036514">
    <property type="entry name" value="SGNH_hydro_sf"/>
</dbReference>
<keyword evidence="5" id="KW-0574">Periplasm</keyword>
<reference evidence="8 9" key="1">
    <citation type="journal article" date="2016" name="Nat. Commun.">
        <title>Thousands of microbial genomes shed light on interconnected biogeochemical processes in an aquifer system.</title>
        <authorList>
            <person name="Anantharaman K."/>
            <person name="Brown C.T."/>
            <person name="Hug L.A."/>
            <person name="Sharon I."/>
            <person name="Castelle C.J."/>
            <person name="Probst A.J."/>
            <person name="Thomas B.C."/>
            <person name="Singh A."/>
            <person name="Wilkins M.J."/>
            <person name="Karaoz U."/>
            <person name="Brodie E.L."/>
            <person name="Williams K.H."/>
            <person name="Hubbard S.S."/>
            <person name="Banfield J.F."/>
        </authorList>
    </citation>
    <scope>NUCLEOTIDE SEQUENCE [LARGE SCALE GENOMIC DNA]</scope>
</reference>
<dbReference type="Pfam" id="PF16822">
    <property type="entry name" value="ALGX"/>
    <property type="match status" value="1"/>
</dbReference>
<dbReference type="EMBL" id="MFLI01000020">
    <property type="protein sequence ID" value="OGG61435.1"/>
    <property type="molecule type" value="Genomic_DNA"/>
</dbReference>
<feature type="domain" description="AlgX/AlgJ SGNH hydrolase-like" evidence="7">
    <location>
        <begin position="290"/>
        <end position="371"/>
    </location>
</feature>
<evidence type="ECO:0000256" key="4">
    <source>
        <dbReference type="ARBA" id="ARBA00022729"/>
    </source>
</evidence>
<name>A0A1F6DJ55_9BACT</name>
<gene>
    <name evidence="8" type="ORF">A3C19_01630</name>
</gene>
<comment type="pathway">
    <text evidence="2">Glycan biosynthesis; alginate biosynthesis.</text>
</comment>
<dbReference type="SUPFAM" id="SSF52266">
    <property type="entry name" value="SGNH hydrolase"/>
    <property type="match status" value="1"/>
</dbReference>
<dbReference type="Proteomes" id="UP000178532">
    <property type="component" value="Unassembled WGS sequence"/>
</dbReference>
<dbReference type="InterPro" id="IPR031811">
    <property type="entry name" value="ALGX/ALGJ_SGNH-like"/>
</dbReference>
<comment type="caution">
    <text evidence="8">The sequence shown here is derived from an EMBL/GenBank/DDBJ whole genome shotgun (WGS) entry which is preliminary data.</text>
</comment>
<dbReference type="CDD" id="cd00229">
    <property type="entry name" value="SGNH_hydrolase"/>
    <property type="match status" value="1"/>
</dbReference>
<organism evidence="8 9">
    <name type="scientific">Candidatus Kaiserbacteria bacterium RIFCSPHIGHO2_02_FULL_54_22</name>
    <dbReference type="NCBI Taxonomy" id="1798495"/>
    <lineage>
        <taxon>Bacteria</taxon>
        <taxon>Candidatus Kaiseribacteriota</taxon>
    </lineage>
</organism>
<evidence type="ECO:0000256" key="6">
    <source>
        <dbReference type="ARBA" id="ARBA00022841"/>
    </source>
</evidence>
<evidence type="ECO:0000313" key="9">
    <source>
        <dbReference type="Proteomes" id="UP000178532"/>
    </source>
</evidence>
<evidence type="ECO:0000256" key="5">
    <source>
        <dbReference type="ARBA" id="ARBA00022764"/>
    </source>
</evidence>
<dbReference type="AlphaFoldDB" id="A0A1F6DJ55"/>
<keyword evidence="4" id="KW-0732">Signal</keyword>
<keyword evidence="6" id="KW-0016">Alginate biosynthesis</keyword>
<evidence type="ECO:0000256" key="2">
    <source>
        <dbReference type="ARBA" id="ARBA00005182"/>
    </source>
</evidence>
<evidence type="ECO:0000256" key="1">
    <source>
        <dbReference type="ARBA" id="ARBA00004418"/>
    </source>
</evidence>
<evidence type="ECO:0000256" key="3">
    <source>
        <dbReference type="ARBA" id="ARBA00022679"/>
    </source>
</evidence>
<accession>A0A1F6DJ55</accession>
<evidence type="ECO:0000259" key="7">
    <source>
        <dbReference type="Pfam" id="PF16822"/>
    </source>
</evidence>
<proteinExistence type="predicted"/>
<dbReference type="GO" id="GO:0042597">
    <property type="term" value="C:periplasmic space"/>
    <property type="evidence" value="ECO:0007669"/>
    <property type="project" value="UniProtKB-SubCell"/>
</dbReference>
<protein>
    <recommendedName>
        <fullName evidence="7">AlgX/AlgJ SGNH hydrolase-like domain-containing protein</fullName>
    </recommendedName>
</protein>
<dbReference type="GO" id="GO:0016740">
    <property type="term" value="F:transferase activity"/>
    <property type="evidence" value="ECO:0007669"/>
    <property type="project" value="UniProtKB-KW"/>
</dbReference>
<comment type="subcellular location">
    <subcellularLocation>
        <location evidence="1">Periplasm</location>
    </subcellularLocation>
</comment>
<dbReference type="STRING" id="1798495.A3C19_01630"/>
<keyword evidence="3" id="KW-0808">Transferase</keyword>
<sequence length="376" mass="42606">MLILVSIAVTLVVVDVLLHYTPMKWRYMYPLNVQGEYFVWDPALGFGIAPNFGTTTHSFAELSYPVWSNDIGCYDYPYDGQSPYIYVAGDSFTWGYTPLDEKWSKVVERSTGTRTLNCGVPGYGTRQEVIKAQRDIEHLSRPPALIVVAHYENDAADDAMFPSSTAYHGYVVPSWLYCDSQFMLATSPLVATTTCNVSKPDFPMLKKIKTELAARSVLYLMAKRQFGIPDKLRRTLMGIAPNWLLRNGLAYENQSWFENGSAILDDTRYWDIHFRNVQAFKILADTVHSKLVVVFIPQRESVMATSTRSQSANERTERYLRQHGIAYIDLLQVLREVDPSATVLYWPNDVHWTPAGNALAGSIIGEYIKRQGLLSP</sequence>
<evidence type="ECO:0000313" key="8">
    <source>
        <dbReference type="EMBL" id="OGG61435.1"/>
    </source>
</evidence>
<dbReference type="GO" id="GO:0042121">
    <property type="term" value="P:alginic acid biosynthetic process"/>
    <property type="evidence" value="ECO:0007669"/>
    <property type="project" value="UniProtKB-UniPathway"/>
</dbReference>
<dbReference type="Gene3D" id="3.40.50.1110">
    <property type="entry name" value="SGNH hydrolase"/>
    <property type="match status" value="2"/>
</dbReference>